<evidence type="ECO:0000313" key="3">
    <source>
        <dbReference type="Proteomes" id="UP000250321"/>
    </source>
</evidence>
<feature type="compositionally biased region" description="Low complexity" evidence="1">
    <location>
        <begin position="21"/>
        <end position="50"/>
    </location>
</feature>
<keyword evidence="3" id="KW-1185">Reference proteome</keyword>
<reference evidence="2 3" key="1">
    <citation type="submission" date="2018-02" db="EMBL/GenBank/DDBJ databases">
        <title>Draft genome of wild Prunus yedoensis var. nudiflora.</title>
        <authorList>
            <person name="Baek S."/>
            <person name="Kim J.-H."/>
            <person name="Choi K."/>
            <person name="Kim G.-B."/>
            <person name="Cho A."/>
            <person name="Jang H."/>
            <person name="Shin C.-H."/>
            <person name="Yu H.-J."/>
            <person name="Mun J.-H."/>
        </authorList>
    </citation>
    <scope>NUCLEOTIDE SEQUENCE [LARGE SCALE GENOMIC DNA]</scope>
    <source>
        <strain evidence="3">cv. Jeju island</strain>
        <tissue evidence="2">Leaf</tissue>
    </source>
</reference>
<dbReference type="EMBL" id="PJQY01002021">
    <property type="protein sequence ID" value="PQP97055.1"/>
    <property type="molecule type" value="Genomic_DNA"/>
</dbReference>
<dbReference type="AlphaFoldDB" id="A0A314Z5T2"/>
<dbReference type="GO" id="GO:0016301">
    <property type="term" value="F:kinase activity"/>
    <property type="evidence" value="ECO:0007669"/>
    <property type="project" value="UniProtKB-KW"/>
</dbReference>
<dbReference type="Proteomes" id="UP000250321">
    <property type="component" value="Unassembled WGS sequence"/>
</dbReference>
<gene>
    <name evidence="2" type="ORF">Pyn_31088</name>
</gene>
<dbReference type="STRING" id="2094558.A0A314Z5T2"/>
<comment type="caution">
    <text evidence="2">The sequence shown here is derived from an EMBL/GenBank/DDBJ whole genome shotgun (WGS) entry which is preliminary data.</text>
</comment>
<accession>A0A314Z5T2</accession>
<keyword evidence="2" id="KW-0418">Kinase</keyword>
<proteinExistence type="predicted"/>
<feature type="compositionally biased region" description="Low complexity" evidence="1">
    <location>
        <begin position="77"/>
        <end position="94"/>
    </location>
</feature>
<name>A0A314Z5T2_PRUYE</name>
<evidence type="ECO:0000256" key="1">
    <source>
        <dbReference type="SAM" id="MobiDB-lite"/>
    </source>
</evidence>
<protein>
    <submittedName>
        <fullName evidence="2">Serine/threonine-protein kinase AtPK2/AtPK19-like</fullName>
    </submittedName>
</protein>
<sequence length="127" mass="13453">MVSSSQKKSLHSLLAAKLSNLTIPPSSSSSSSSPPQTSTLTTSSAPTATPNDQSTSATSLLRLHWSSTTALTPSWAPPRASLRLPPSLSLPNSSIPRATKTNRKTQTELIIGMIGNRKRRASQRESS</sequence>
<keyword evidence="2" id="KW-0808">Transferase</keyword>
<evidence type="ECO:0000313" key="2">
    <source>
        <dbReference type="EMBL" id="PQP97055.1"/>
    </source>
</evidence>
<organism evidence="2 3">
    <name type="scientific">Prunus yedoensis var. nudiflora</name>
    <dbReference type="NCBI Taxonomy" id="2094558"/>
    <lineage>
        <taxon>Eukaryota</taxon>
        <taxon>Viridiplantae</taxon>
        <taxon>Streptophyta</taxon>
        <taxon>Embryophyta</taxon>
        <taxon>Tracheophyta</taxon>
        <taxon>Spermatophyta</taxon>
        <taxon>Magnoliopsida</taxon>
        <taxon>eudicotyledons</taxon>
        <taxon>Gunneridae</taxon>
        <taxon>Pentapetalae</taxon>
        <taxon>rosids</taxon>
        <taxon>fabids</taxon>
        <taxon>Rosales</taxon>
        <taxon>Rosaceae</taxon>
        <taxon>Amygdaloideae</taxon>
        <taxon>Amygdaleae</taxon>
        <taxon>Prunus</taxon>
    </lineage>
</organism>
<feature type="compositionally biased region" description="Polar residues" evidence="1">
    <location>
        <begin position="51"/>
        <end position="72"/>
    </location>
</feature>
<feature type="region of interest" description="Disordered" evidence="1">
    <location>
        <begin position="21"/>
        <end position="105"/>
    </location>
</feature>